<dbReference type="Pfam" id="PF07645">
    <property type="entry name" value="EGF_CA"/>
    <property type="match status" value="3"/>
</dbReference>
<dbReference type="PANTHER" id="PTHR13802">
    <property type="entry name" value="MUCIN 4-RELATED"/>
    <property type="match status" value="1"/>
</dbReference>
<dbReference type="InterPro" id="IPR000082">
    <property type="entry name" value="SEA_dom"/>
</dbReference>
<evidence type="ECO:0000256" key="9">
    <source>
        <dbReference type="SAM" id="MobiDB-lite"/>
    </source>
</evidence>
<dbReference type="InterPro" id="IPR049883">
    <property type="entry name" value="NOTCH1_EGF-like"/>
</dbReference>
<organism evidence="14 15">
    <name type="scientific">Saccoglossus kowalevskii</name>
    <name type="common">Acorn worm</name>
    <dbReference type="NCBI Taxonomy" id="10224"/>
    <lineage>
        <taxon>Eukaryota</taxon>
        <taxon>Metazoa</taxon>
        <taxon>Hemichordata</taxon>
        <taxon>Enteropneusta</taxon>
        <taxon>Harrimaniidae</taxon>
        <taxon>Saccoglossus</taxon>
    </lineage>
</organism>
<dbReference type="SUPFAM" id="SSF57196">
    <property type="entry name" value="EGF/Laminin"/>
    <property type="match status" value="1"/>
</dbReference>
<keyword evidence="2 8" id="KW-0245">EGF-like domain</keyword>
<feature type="transmembrane region" description="Helical" evidence="10">
    <location>
        <begin position="719"/>
        <end position="742"/>
    </location>
</feature>
<dbReference type="Gene3D" id="2.10.25.10">
    <property type="entry name" value="Laminin"/>
    <property type="match status" value="5"/>
</dbReference>
<dbReference type="InterPro" id="IPR001881">
    <property type="entry name" value="EGF-like_Ca-bd_dom"/>
</dbReference>
<dbReference type="Pfam" id="PF23263">
    <property type="entry name" value="C8-3_MUC4"/>
    <property type="match status" value="1"/>
</dbReference>
<evidence type="ECO:0000259" key="13">
    <source>
        <dbReference type="PROSITE" id="PS51233"/>
    </source>
</evidence>
<keyword evidence="5 10" id="KW-1133">Transmembrane helix</keyword>
<feature type="domain" description="SEA" evidence="11">
    <location>
        <begin position="470"/>
        <end position="589"/>
    </location>
</feature>
<evidence type="ECO:0000256" key="6">
    <source>
        <dbReference type="ARBA" id="ARBA00023136"/>
    </source>
</evidence>
<evidence type="ECO:0000256" key="2">
    <source>
        <dbReference type="ARBA" id="ARBA00022536"/>
    </source>
</evidence>
<dbReference type="SMART" id="SM00181">
    <property type="entry name" value="EGF"/>
    <property type="match status" value="6"/>
</dbReference>
<dbReference type="CDD" id="cd00054">
    <property type="entry name" value="EGF_CA"/>
    <property type="match status" value="4"/>
</dbReference>
<dbReference type="Pfam" id="PF00094">
    <property type="entry name" value="VWD"/>
    <property type="match status" value="1"/>
</dbReference>
<dbReference type="PROSITE" id="PS01187">
    <property type="entry name" value="EGF_CA"/>
    <property type="match status" value="2"/>
</dbReference>
<feature type="domain" description="EGF-like" evidence="12">
    <location>
        <begin position="673"/>
        <end position="708"/>
    </location>
</feature>
<feature type="domain" description="VWFD" evidence="13">
    <location>
        <begin position="1"/>
        <end position="171"/>
    </location>
</feature>
<comment type="subcellular location">
    <subcellularLocation>
        <location evidence="1">Membrane</location>
    </subcellularLocation>
</comment>
<dbReference type="GeneID" id="102800804"/>
<dbReference type="InterPro" id="IPR018097">
    <property type="entry name" value="EGF_Ca-bd_CS"/>
</dbReference>
<feature type="disulfide bond" evidence="8">
    <location>
        <begin position="698"/>
        <end position="707"/>
    </location>
</feature>
<keyword evidence="7 8" id="KW-1015">Disulfide bond</keyword>
<evidence type="ECO:0000256" key="1">
    <source>
        <dbReference type="ARBA" id="ARBA00004370"/>
    </source>
</evidence>
<evidence type="ECO:0000256" key="5">
    <source>
        <dbReference type="ARBA" id="ARBA00022989"/>
    </source>
</evidence>
<dbReference type="SUPFAM" id="SSF82671">
    <property type="entry name" value="SEA domain"/>
    <property type="match status" value="1"/>
</dbReference>
<comment type="caution">
    <text evidence="8">Lacks conserved residue(s) required for the propagation of feature annotation.</text>
</comment>
<evidence type="ECO:0000256" key="4">
    <source>
        <dbReference type="ARBA" id="ARBA00022737"/>
    </source>
</evidence>
<dbReference type="InterPro" id="IPR000152">
    <property type="entry name" value="EGF-type_Asp/Asn_hydroxyl_site"/>
</dbReference>
<dbReference type="PROSITE" id="PS51233">
    <property type="entry name" value="VWFD"/>
    <property type="match status" value="1"/>
</dbReference>
<reference evidence="15" key="1">
    <citation type="submission" date="2025-08" db="UniProtKB">
        <authorList>
            <consortium name="RefSeq"/>
        </authorList>
    </citation>
    <scope>IDENTIFICATION</scope>
    <source>
        <tissue evidence="15">Testes</tissue>
    </source>
</reference>
<feature type="domain" description="EGF-like" evidence="12">
    <location>
        <begin position="630"/>
        <end position="668"/>
    </location>
</feature>
<keyword evidence="6 10" id="KW-0472">Membrane</keyword>
<dbReference type="InterPro" id="IPR000742">
    <property type="entry name" value="EGF"/>
</dbReference>
<dbReference type="Proteomes" id="UP000694865">
    <property type="component" value="Unplaced"/>
</dbReference>
<dbReference type="Pfam" id="PF00008">
    <property type="entry name" value="EGF"/>
    <property type="match status" value="1"/>
</dbReference>
<dbReference type="PROSITE" id="PS01186">
    <property type="entry name" value="EGF_2"/>
    <property type="match status" value="2"/>
</dbReference>
<keyword evidence="4" id="KW-0677">Repeat</keyword>
<evidence type="ECO:0000256" key="10">
    <source>
        <dbReference type="SAM" id="Phobius"/>
    </source>
</evidence>
<dbReference type="PROSITE" id="PS50024">
    <property type="entry name" value="SEA"/>
    <property type="match status" value="1"/>
</dbReference>
<keyword evidence="3 10" id="KW-0812">Transmembrane</keyword>
<protein>
    <submittedName>
        <fullName evidence="15">Mucin-4-like</fullName>
    </submittedName>
</protein>
<feature type="compositionally biased region" description="Polar residues" evidence="9">
    <location>
        <begin position="833"/>
        <end position="845"/>
    </location>
</feature>
<dbReference type="Pfam" id="PF01390">
    <property type="entry name" value="SEA"/>
    <property type="match status" value="1"/>
</dbReference>
<evidence type="ECO:0000256" key="3">
    <source>
        <dbReference type="ARBA" id="ARBA00022692"/>
    </source>
</evidence>
<dbReference type="PROSITE" id="PS50026">
    <property type="entry name" value="EGF_3"/>
    <property type="match status" value="4"/>
</dbReference>
<dbReference type="InterPro" id="IPR051495">
    <property type="entry name" value="Epithelial_Barrier/Signaling"/>
</dbReference>
<feature type="domain" description="EGF-like" evidence="12">
    <location>
        <begin position="429"/>
        <end position="469"/>
    </location>
</feature>
<gene>
    <name evidence="15" type="primary">LOC102800804</name>
</gene>
<dbReference type="InterPro" id="IPR001846">
    <property type="entry name" value="VWF_type-D"/>
</dbReference>
<evidence type="ECO:0000256" key="8">
    <source>
        <dbReference type="PROSITE-ProRule" id="PRU00076"/>
    </source>
</evidence>
<dbReference type="InterPro" id="IPR036364">
    <property type="entry name" value="SEA_dom_sf"/>
</dbReference>
<dbReference type="PANTHER" id="PTHR13802:SF52">
    <property type="entry name" value="MUCIN-4"/>
    <property type="match status" value="1"/>
</dbReference>
<sequence>MGEYTVVDVGEQFFILQGRTEGVETVNSTATVFTSFVAKENSSDTIEILLTDEGGIQVIINGEVRDISVDVSTYMFDNVSVRMVNESILCTFASGIALQVSANMNMLTSVVSLPEEYKGTTVGLLGQWDDDQTNDLLLSNGTLLQPSEGNWTDEEIFMFGQSWQIEEENSLFTYSEGSSYTDQRHDDFIPVFLNTIEDLFIGQDSLLNDSILLCADNVQCLYDIGITGDVSIGEVTLHAEHTYHIEKETRENYPPVFIETMPWHLIFTANELFTLDLEAFDPNEDDITYSIISDTVPISTLAGNIFSWTPHAVSDSMSLYFTASDVKGAVTTYKPEIWLCDCSNNATCSYSRINEVTYQESNPDGCYVADCVCSSGWTGRHCQEEKDGCESNPCYPGVNCTDLPAGDNREYICESCPHGMVGDGEKCHDIDECKQENDCTRYARCTNQPGYYDCQCPPEYYGNGFIKCTEAVKYGAVLVYDYLEFSKELENPASMRYRNLAAQIERSLNETYQILDSFIGSKVIKFQSGSLVSYSELSFDLETMVTIDDVNVILQDTIECDGSVCYMNNTQMPGYEINKASSYASDLNECVLGVNDCHPESTTCINLNGTFTCQCRQGWRAYSIPKMCEDIDECKESINCTSPNTACINQPGTFTCTCQDGHIGDQFSELGCINICNSNPCRHGGICTAVKNGFSCLCPSGYTGLTCAQNDPEVQKLKLISIIVGAVAGLLLIALCVSLIVVCCKKKKVHVPPPREEDIDDLLWSSGYKPGMLRATLHHRDDFEGLELEEHNDNMGIFTIDDNLEDDDIQYQPFPLFNGDGAHGNSDDFPRVNGTSQSRLGTEYF</sequence>
<keyword evidence="14" id="KW-1185">Reference proteome</keyword>
<dbReference type="SMART" id="SM00179">
    <property type="entry name" value="EGF_CA"/>
    <property type="match status" value="5"/>
</dbReference>
<evidence type="ECO:0000259" key="12">
    <source>
        <dbReference type="PROSITE" id="PS50026"/>
    </source>
</evidence>
<name>A0ABM0MWQ6_SACKO</name>
<dbReference type="Gene3D" id="3.30.70.960">
    <property type="entry name" value="SEA domain"/>
    <property type="match status" value="1"/>
</dbReference>
<evidence type="ECO:0000256" key="7">
    <source>
        <dbReference type="ARBA" id="ARBA00023157"/>
    </source>
</evidence>
<accession>A0ABM0MWQ6</accession>
<dbReference type="PROSITE" id="PS00010">
    <property type="entry name" value="ASX_HYDROXYL"/>
    <property type="match status" value="3"/>
</dbReference>
<dbReference type="RefSeq" id="XP_006824447.1">
    <property type="nucleotide sequence ID" value="XM_006824384.1"/>
</dbReference>
<dbReference type="SMART" id="SM00200">
    <property type="entry name" value="SEA"/>
    <property type="match status" value="1"/>
</dbReference>
<evidence type="ECO:0000313" key="14">
    <source>
        <dbReference type="Proteomes" id="UP000694865"/>
    </source>
</evidence>
<dbReference type="InterPro" id="IPR056619">
    <property type="entry name" value="C8-3_MUC4"/>
</dbReference>
<feature type="domain" description="EGF-like" evidence="12">
    <location>
        <begin position="586"/>
        <end position="629"/>
    </location>
</feature>
<dbReference type="SUPFAM" id="SSF57184">
    <property type="entry name" value="Growth factor receptor domain"/>
    <property type="match status" value="1"/>
</dbReference>
<evidence type="ECO:0000313" key="15">
    <source>
        <dbReference type="RefSeq" id="XP_006824447.1"/>
    </source>
</evidence>
<dbReference type="PROSITE" id="PS00022">
    <property type="entry name" value="EGF_1"/>
    <property type="match status" value="1"/>
</dbReference>
<proteinExistence type="predicted"/>
<feature type="region of interest" description="Disordered" evidence="9">
    <location>
        <begin position="822"/>
        <end position="845"/>
    </location>
</feature>
<evidence type="ECO:0000259" key="11">
    <source>
        <dbReference type="PROSITE" id="PS50024"/>
    </source>
</evidence>
<dbReference type="InterPro" id="IPR009030">
    <property type="entry name" value="Growth_fac_rcpt_cys_sf"/>
</dbReference>